<sequence>MGYCSARNMIVYSRNVDPDCQMAKEVTTEELNEALTQQGWAYCLTCKTTVPAEEIEKHANHVLAASLISDEALAESPPAD</sequence>
<reference evidence="1 2" key="1">
    <citation type="journal article" date="2015" name="Stand. Genomic Sci.">
        <title>Complete genome sequence of and proposal of Thermofilum uzonense sp. nov. a novel hyperthermophilic crenarchaeon and emended description of the genus Thermofilum.</title>
        <authorList>
            <person name="Toshchakov S.V."/>
            <person name="Korzhenkov A.A."/>
            <person name="Samarov N.I."/>
            <person name="Mazunin I.O."/>
            <person name="Mozhey O.I."/>
            <person name="Shmyr I.S."/>
            <person name="Derbikova K.S."/>
            <person name="Taranov E.A."/>
            <person name="Dominova I.N."/>
            <person name="Bonch-Osmolovskaya E.A."/>
            <person name="Patrushev M.V."/>
            <person name="Podosokorskaya O.A."/>
            <person name="Kublanov I.V."/>
        </authorList>
    </citation>
    <scope>NUCLEOTIDE SEQUENCE [LARGE SCALE GENOMIC DNA]</scope>
    <source>
        <strain evidence="1 2">1807-2</strain>
    </source>
</reference>
<dbReference type="HOGENOM" id="CLU_2299492_0_0_2"/>
<protein>
    <submittedName>
        <fullName evidence="1">Uncharacterized protein</fullName>
    </submittedName>
</protein>
<dbReference type="KEGG" id="thf:MA03_04025"/>
<dbReference type="AlphaFoldDB" id="A0A0F7FHI4"/>
<dbReference type="Proteomes" id="UP000067434">
    <property type="component" value="Chromosome"/>
</dbReference>
<name>A0A0F7FHI4_9CREN</name>
<dbReference type="EMBL" id="CP009961">
    <property type="protein sequence ID" value="AKG38617.1"/>
    <property type="molecule type" value="Genomic_DNA"/>
</dbReference>
<evidence type="ECO:0000313" key="2">
    <source>
        <dbReference type="Proteomes" id="UP000067434"/>
    </source>
</evidence>
<proteinExistence type="predicted"/>
<accession>A0A0F7FHI4</accession>
<dbReference type="STRING" id="1550241.MA03_04025"/>
<evidence type="ECO:0000313" key="1">
    <source>
        <dbReference type="EMBL" id="AKG38617.1"/>
    </source>
</evidence>
<organism evidence="1 2">
    <name type="scientific">Infirmifilum uzonense</name>
    <dbReference type="NCBI Taxonomy" id="1550241"/>
    <lineage>
        <taxon>Archaea</taxon>
        <taxon>Thermoproteota</taxon>
        <taxon>Thermoprotei</taxon>
        <taxon>Thermofilales</taxon>
        <taxon>Thermofilaceae</taxon>
        <taxon>Infirmifilum</taxon>
    </lineage>
</organism>
<gene>
    <name evidence="1" type="ORF">MA03_04025</name>
</gene>
<dbReference type="PATRIC" id="fig|1550241.5.peg.857"/>
<keyword evidence="2" id="KW-1185">Reference proteome</keyword>